<dbReference type="InterPro" id="IPR004155">
    <property type="entry name" value="PBS_lyase_HEAT"/>
</dbReference>
<dbReference type="InterPro" id="IPR021133">
    <property type="entry name" value="HEAT_type_2"/>
</dbReference>
<evidence type="ECO:0000256" key="2">
    <source>
        <dbReference type="ARBA" id="ARBA00022738"/>
    </source>
</evidence>
<dbReference type="GO" id="GO:0016491">
    <property type="term" value="F:oxidoreductase activity"/>
    <property type="evidence" value="ECO:0007669"/>
    <property type="project" value="TreeGrafter"/>
</dbReference>
<dbReference type="InterPro" id="IPR011989">
    <property type="entry name" value="ARM-like"/>
</dbReference>
<gene>
    <name evidence="4" type="ORF">HJG54_26850</name>
</gene>
<dbReference type="Pfam" id="PF13646">
    <property type="entry name" value="HEAT_2"/>
    <property type="match status" value="2"/>
</dbReference>
<dbReference type="GO" id="GO:0030089">
    <property type="term" value="C:phycobilisome"/>
    <property type="evidence" value="ECO:0007669"/>
    <property type="project" value="UniProtKB-KW"/>
</dbReference>
<dbReference type="EMBL" id="CP053586">
    <property type="protein sequence ID" value="WNZ26089.1"/>
    <property type="molecule type" value="Genomic_DNA"/>
</dbReference>
<dbReference type="Gene3D" id="1.25.10.10">
    <property type="entry name" value="Leucine-rich Repeat Variant"/>
    <property type="match status" value="1"/>
</dbReference>
<name>A0AA96WJ45_9CYAN</name>
<evidence type="ECO:0000256" key="1">
    <source>
        <dbReference type="ARBA" id="ARBA00022549"/>
    </source>
</evidence>
<proteinExistence type="predicted"/>
<keyword evidence="2" id="KW-0605">Phycobilisome</keyword>
<dbReference type="NCBIfam" id="NF045915">
    <property type="entry name" value="PhycobilmeDegNblB"/>
    <property type="match status" value="1"/>
</dbReference>
<dbReference type="PANTHER" id="PTHR12697">
    <property type="entry name" value="PBS LYASE HEAT-LIKE PROTEIN"/>
    <property type="match status" value="1"/>
</dbReference>
<dbReference type="RefSeq" id="WP_316432278.1">
    <property type="nucleotide sequence ID" value="NZ_CP053586.1"/>
</dbReference>
<protein>
    <submittedName>
        <fullName evidence="4">HEAT repeat domain-containing protein</fullName>
    </submittedName>
</protein>
<evidence type="ECO:0000313" key="4">
    <source>
        <dbReference type="EMBL" id="WNZ26089.1"/>
    </source>
</evidence>
<sequence>MSTTPESIRKLLQSENFADRLSAINQLRQIDPAIAFELIQSVLADPSVRVRYAAVSQISTLGRQNLQVALEVLRRALLEDPEPDVQAAAADSLGALKLTDAFEEMQNLYHQTQEWLVKFSIVAALGELGDPRGFELLKQALESDNELVKTAAIGALGELSDERAIPLLLPYATDPDWQVRHRVVQAMSHFSTPEARTVLEQLSQDAYEPVAQEAQLYLKSY</sequence>
<dbReference type="AlphaFoldDB" id="A0AA96WJ45"/>
<dbReference type="PANTHER" id="PTHR12697:SF39">
    <property type="entry name" value="SLR1687 PROTEIN"/>
    <property type="match status" value="1"/>
</dbReference>
<dbReference type="PROSITE" id="PS50077">
    <property type="entry name" value="HEAT_REPEAT"/>
    <property type="match status" value="1"/>
</dbReference>
<evidence type="ECO:0000256" key="3">
    <source>
        <dbReference type="ARBA" id="ARBA00045876"/>
    </source>
</evidence>
<accession>A0AA96WJ45</accession>
<keyword evidence="1" id="KW-0042">Antenna complex</keyword>
<reference evidence="4" key="1">
    <citation type="submission" date="2020-05" db="EMBL/GenBank/DDBJ databases">
        <authorList>
            <person name="Zhu T."/>
            <person name="Keshari N."/>
            <person name="Lu X."/>
        </authorList>
    </citation>
    <scope>NUCLEOTIDE SEQUENCE</scope>
    <source>
        <strain evidence="4">NK1-12</strain>
    </source>
</reference>
<dbReference type="SMART" id="SM00567">
    <property type="entry name" value="EZ_HEAT"/>
    <property type="match status" value="6"/>
</dbReference>
<organism evidence="4">
    <name type="scientific">Leptolyngbya sp. NK1-12</name>
    <dbReference type="NCBI Taxonomy" id="2547451"/>
    <lineage>
        <taxon>Bacteria</taxon>
        <taxon>Bacillati</taxon>
        <taxon>Cyanobacteriota</taxon>
        <taxon>Cyanophyceae</taxon>
        <taxon>Leptolyngbyales</taxon>
        <taxon>Leptolyngbyaceae</taxon>
        <taxon>Leptolyngbya group</taxon>
        <taxon>Leptolyngbya</taxon>
    </lineage>
</organism>
<dbReference type="InterPro" id="IPR016024">
    <property type="entry name" value="ARM-type_fold"/>
</dbReference>
<comment type="function">
    <text evidence="3">Catalyzes the hydroxylation of the N(6)-(4-aminobutyl)-L-lysine intermediate produced by deoxyhypusine synthase/DHPS on a critical lysine of the eukaryotic translation initiation factor 5A/eIF-5A. This is the second step of the post-translational modification of that lysine into an unusual amino acid residue named hypusine. Hypusination is unique to mature eIF-5A factor and is essential for its function.</text>
</comment>
<dbReference type="SUPFAM" id="SSF48371">
    <property type="entry name" value="ARM repeat"/>
    <property type="match status" value="1"/>
</dbReference>